<protein>
    <submittedName>
        <fullName evidence="8">Alcohol dehydrogenase</fullName>
    </submittedName>
</protein>
<keyword evidence="3" id="KW-0560">Oxidoreductase</keyword>
<accession>A0A1D7U034</accession>
<dbReference type="InterPro" id="IPR001670">
    <property type="entry name" value="ADH_Fe/GldA"/>
</dbReference>
<dbReference type="Pfam" id="PF00465">
    <property type="entry name" value="Fe-ADH"/>
    <property type="match status" value="1"/>
</dbReference>
<comment type="similarity">
    <text evidence="2">Belongs to the iron-containing alcohol dehydrogenase family.</text>
</comment>
<evidence type="ECO:0000256" key="2">
    <source>
        <dbReference type="ARBA" id="ARBA00007358"/>
    </source>
</evidence>
<dbReference type="PROSITE" id="PS00913">
    <property type="entry name" value="ADH_IRON_1"/>
    <property type="match status" value="1"/>
</dbReference>
<dbReference type="Gene3D" id="3.40.50.1970">
    <property type="match status" value="1"/>
</dbReference>
<dbReference type="PANTHER" id="PTHR11496:SF102">
    <property type="entry name" value="ALCOHOL DEHYDROGENASE 4"/>
    <property type="match status" value="1"/>
</dbReference>
<dbReference type="GO" id="GO:0046872">
    <property type="term" value="F:metal ion binding"/>
    <property type="evidence" value="ECO:0007669"/>
    <property type="project" value="InterPro"/>
</dbReference>
<dbReference type="Gene3D" id="1.20.1090.10">
    <property type="entry name" value="Dehydroquinate synthase-like - alpha domain"/>
    <property type="match status" value="1"/>
</dbReference>
<sequence>MINRILTPRELIVGGGSIGQLPALLQRLSVSRPLLVIDPGVLKLGLAEPAIAAMRADGIDLDIFAEVIEDPTDATVDLAVEQIRSSNRDSVIGFGGGSAIDTGKAAAIVASTGEAVHALKVPRIVDLSVMPFIAVPTTAGTGSEVTRACVITDTQRHEKMLILGTAALPAAAIVDFELTLSCPFRVTVDTGLDALTHALEAIINRNRNAHADALASSALALIGAHLETAASEPGNRAAREAMMLGATHAGLAVSNTSTALIHGLSRPIGALFHVPHGLSNAMLLPLVTAYSLSAAPRQYAAAARALGWASASDSDEHAGRVLVQGFIGLNARLKVPTPQSFGIDGERYKALLPEMARQALSSGTPQNNPRVPDTDDIIALYRNAWDGRVPVF</sequence>
<feature type="domain" description="Fe-containing alcohol dehydrogenase-like C-terminal" evidence="7">
    <location>
        <begin position="187"/>
        <end position="385"/>
    </location>
</feature>
<dbReference type="InterPro" id="IPR018211">
    <property type="entry name" value="ADH_Fe_CS"/>
</dbReference>
<dbReference type="Proteomes" id="UP000094969">
    <property type="component" value="Chromosome"/>
</dbReference>
<dbReference type="Pfam" id="PF25137">
    <property type="entry name" value="ADH_Fe_C"/>
    <property type="match status" value="1"/>
</dbReference>
<keyword evidence="9" id="KW-1185">Reference proteome</keyword>
<keyword evidence="4" id="KW-0520">NAD</keyword>
<dbReference type="RefSeq" id="WP_069689949.1">
    <property type="nucleotide sequence ID" value="NZ_CP017147.1"/>
</dbReference>
<dbReference type="CDD" id="cd08194">
    <property type="entry name" value="Fe-ADH-like"/>
    <property type="match status" value="1"/>
</dbReference>
<evidence type="ECO:0000256" key="5">
    <source>
        <dbReference type="ARBA" id="ARBA00049243"/>
    </source>
</evidence>
<evidence type="ECO:0000256" key="4">
    <source>
        <dbReference type="ARBA" id="ARBA00023027"/>
    </source>
</evidence>
<evidence type="ECO:0000256" key="3">
    <source>
        <dbReference type="ARBA" id="ARBA00023002"/>
    </source>
</evidence>
<dbReference type="PANTHER" id="PTHR11496">
    <property type="entry name" value="ALCOHOL DEHYDROGENASE"/>
    <property type="match status" value="1"/>
</dbReference>
<evidence type="ECO:0000259" key="6">
    <source>
        <dbReference type="Pfam" id="PF00465"/>
    </source>
</evidence>
<dbReference type="KEGG" id="bvv:BHK69_09860"/>
<evidence type="ECO:0000259" key="7">
    <source>
        <dbReference type="Pfam" id="PF25137"/>
    </source>
</evidence>
<dbReference type="FunFam" id="3.40.50.1970:FF:000003">
    <property type="entry name" value="Alcohol dehydrogenase, iron-containing"/>
    <property type="match status" value="1"/>
</dbReference>
<evidence type="ECO:0000313" key="9">
    <source>
        <dbReference type="Proteomes" id="UP000094969"/>
    </source>
</evidence>
<reference evidence="8 9" key="1">
    <citation type="journal article" date="2015" name="Antonie Van Leeuwenhoek">
        <title>Bosea vaviloviae sp. nov., a new species of slow-growing rhizobia isolated from nodules of the relict species Vavilovia formosa (Stev.) Fed.</title>
        <authorList>
            <person name="Safronova V.I."/>
            <person name="Kuznetsova I.G."/>
            <person name="Sazanova A.L."/>
            <person name="Kimeklis A.K."/>
            <person name="Belimov A.A."/>
            <person name="Andronov E.E."/>
            <person name="Pinaev A.G."/>
            <person name="Chizhevskaya E.P."/>
            <person name="Pukhaev A.R."/>
            <person name="Popov K.P."/>
            <person name="Willems A."/>
            <person name="Tikhonovich I.A."/>
        </authorList>
    </citation>
    <scope>NUCLEOTIDE SEQUENCE [LARGE SCALE GENOMIC DNA]</scope>
    <source>
        <strain evidence="8 9">Vaf18</strain>
    </source>
</reference>
<comment type="catalytic activity">
    <reaction evidence="5">
        <text>a primary alcohol + NAD(+) = an aldehyde + NADH + H(+)</text>
        <dbReference type="Rhea" id="RHEA:10736"/>
        <dbReference type="ChEBI" id="CHEBI:15378"/>
        <dbReference type="ChEBI" id="CHEBI:15734"/>
        <dbReference type="ChEBI" id="CHEBI:17478"/>
        <dbReference type="ChEBI" id="CHEBI:57540"/>
        <dbReference type="ChEBI" id="CHEBI:57945"/>
        <dbReference type="EC" id="1.1.1.1"/>
    </reaction>
</comment>
<dbReference type="GO" id="GO:0004022">
    <property type="term" value="F:alcohol dehydrogenase (NAD+) activity"/>
    <property type="evidence" value="ECO:0007669"/>
    <property type="project" value="UniProtKB-EC"/>
</dbReference>
<feature type="domain" description="Alcohol dehydrogenase iron-type/glycerol dehydrogenase GldA" evidence="6">
    <location>
        <begin position="8"/>
        <end position="175"/>
    </location>
</feature>
<name>A0A1D7U034_9HYPH</name>
<dbReference type="OrthoDB" id="9815791at2"/>
<dbReference type="EMBL" id="CP017147">
    <property type="protein sequence ID" value="AOO80731.1"/>
    <property type="molecule type" value="Genomic_DNA"/>
</dbReference>
<proteinExistence type="inferred from homology"/>
<evidence type="ECO:0000256" key="1">
    <source>
        <dbReference type="ARBA" id="ARBA00001962"/>
    </source>
</evidence>
<dbReference type="AlphaFoldDB" id="A0A1D7U034"/>
<dbReference type="STRING" id="1526658.BHK69_09860"/>
<dbReference type="SUPFAM" id="SSF56796">
    <property type="entry name" value="Dehydroquinate synthase-like"/>
    <property type="match status" value="1"/>
</dbReference>
<dbReference type="InterPro" id="IPR056798">
    <property type="entry name" value="ADH_Fe_C"/>
</dbReference>
<evidence type="ECO:0000313" key="8">
    <source>
        <dbReference type="EMBL" id="AOO80731.1"/>
    </source>
</evidence>
<gene>
    <name evidence="8" type="ORF">BHK69_09860</name>
</gene>
<organism evidence="8 9">
    <name type="scientific">Bosea vaviloviae</name>
    <dbReference type="NCBI Taxonomy" id="1526658"/>
    <lineage>
        <taxon>Bacteria</taxon>
        <taxon>Pseudomonadati</taxon>
        <taxon>Pseudomonadota</taxon>
        <taxon>Alphaproteobacteria</taxon>
        <taxon>Hyphomicrobiales</taxon>
        <taxon>Boseaceae</taxon>
        <taxon>Bosea</taxon>
    </lineage>
</organism>
<comment type="cofactor">
    <cofactor evidence="1">
        <name>Fe cation</name>
        <dbReference type="ChEBI" id="CHEBI:24875"/>
    </cofactor>
</comment>
<dbReference type="InterPro" id="IPR039697">
    <property type="entry name" value="Alcohol_dehydrogenase_Fe"/>
</dbReference>